<dbReference type="GO" id="GO:0016020">
    <property type="term" value="C:membrane"/>
    <property type="evidence" value="ECO:0007669"/>
    <property type="project" value="UniProtKB-SubCell"/>
</dbReference>
<feature type="transmembrane region" description="Helical" evidence="7">
    <location>
        <begin position="196"/>
        <end position="213"/>
    </location>
</feature>
<keyword evidence="6 7" id="KW-0472">Membrane</keyword>
<keyword evidence="3 7" id="KW-0812">Transmembrane</keyword>
<dbReference type="PANTHER" id="PTHR43731:SF14">
    <property type="entry name" value="PRESENILIN-ASSOCIATED RHOMBOID-LIKE PROTEIN, MITOCHONDRIAL"/>
    <property type="match status" value="1"/>
</dbReference>
<feature type="transmembrane region" description="Helical" evidence="7">
    <location>
        <begin position="141"/>
        <end position="161"/>
    </location>
</feature>
<dbReference type="InterPro" id="IPR050925">
    <property type="entry name" value="Rhomboid_protease_S54"/>
</dbReference>
<accession>A0A2S5A9Q0</accession>
<keyword evidence="4" id="KW-0378">Hydrolase</keyword>
<evidence type="ECO:0000313" key="10">
    <source>
        <dbReference type="EMBL" id="POY39285.1"/>
    </source>
</evidence>
<evidence type="ECO:0000259" key="8">
    <source>
        <dbReference type="Pfam" id="PF01694"/>
    </source>
</evidence>
<dbReference type="GO" id="GO:0006508">
    <property type="term" value="P:proteolysis"/>
    <property type="evidence" value="ECO:0007669"/>
    <property type="project" value="UniProtKB-KW"/>
</dbReference>
<sequence length="298" mass="33840">MSLVEELKQVLFRPRRKLHQFIAINVFVFFVVKLIYAFEPYFPHGDRTVYELIIKNLTLPASLNALLYRPWSIFTYMFLHESFLHLLFNILGLYWFGQITEEYLGGKKFATIYLLGGITGGILYIGVFNLVPMFAPSIANGYALGASAGVIAVIIAAATLLPDYQLMLLFLGLVKLKYIAVFYVLLDLINISSPNAGGHIAHLGGAIFGFFYIKQLRKGHDLSSPFSTLAKKIANLFKRKPKLKVAYKNPANDRKNVKKQVDKQEIIDRILDKISKYGYEGLSKEEKDILFRASQEKE</sequence>
<comment type="similarity">
    <text evidence="2">Belongs to the peptidase S54 family.</text>
</comment>
<dbReference type="AlphaFoldDB" id="A0A2S5A9Q0"/>
<dbReference type="InterPro" id="IPR035952">
    <property type="entry name" value="Rhomboid-like_sf"/>
</dbReference>
<feature type="domain" description="DUF6576" evidence="9">
    <location>
        <begin position="253"/>
        <end position="295"/>
    </location>
</feature>
<comment type="subcellular location">
    <subcellularLocation>
        <location evidence="1">Membrane</location>
        <topology evidence="1">Multi-pass membrane protein</topology>
    </subcellularLocation>
</comment>
<feature type="transmembrane region" description="Helical" evidence="7">
    <location>
        <begin position="168"/>
        <end position="190"/>
    </location>
</feature>
<organism evidence="10 11">
    <name type="scientific">Solitalea longa</name>
    <dbReference type="NCBI Taxonomy" id="2079460"/>
    <lineage>
        <taxon>Bacteria</taxon>
        <taxon>Pseudomonadati</taxon>
        <taxon>Bacteroidota</taxon>
        <taxon>Sphingobacteriia</taxon>
        <taxon>Sphingobacteriales</taxon>
        <taxon>Sphingobacteriaceae</taxon>
        <taxon>Solitalea</taxon>
    </lineage>
</organism>
<evidence type="ECO:0000256" key="6">
    <source>
        <dbReference type="ARBA" id="ARBA00023136"/>
    </source>
</evidence>
<keyword evidence="10" id="KW-0645">Protease</keyword>
<dbReference type="Pfam" id="PF01694">
    <property type="entry name" value="Rhomboid"/>
    <property type="match status" value="1"/>
</dbReference>
<dbReference type="Pfam" id="PF20216">
    <property type="entry name" value="DUF6576"/>
    <property type="match status" value="1"/>
</dbReference>
<comment type="caution">
    <text evidence="10">The sequence shown here is derived from an EMBL/GenBank/DDBJ whole genome shotgun (WGS) entry which is preliminary data.</text>
</comment>
<gene>
    <name evidence="10" type="ORF">C3K47_01965</name>
</gene>
<dbReference type="InterPro" id="IPR046483">
    <property type="entry name" value="DUF6576"/>
</dbReference>
<feature type="transmembrane region" description="Helical" evidence="7">
    <location>
        <begin position="21"/>
        <end position="38"/>
    </location>
</feature>
<feature type="domain" description="Peptidase S54 rhomboid" evidence="8">
    <location>
        <begin position="70"/>
        <end position="214"/>
    </location>
</feature>
<reference evidence="10 11" key="1">
    <citation type="submission" date="2018-01" db="EMBL/GenBank/DDBJ databases">
        <authorList>
            <person name="Gaut B.S."/>
            <person name="Morton B.R."/>
            <person name="Clegg M.T."/>
            <person name="Duvall M.R."/>
        </authorList>
    </citation>
    <scope>NUCLEOTIDE SEQUENCE [LARGE SCALE GENOMIC DNA]</scope>
    <source>
        <strain evidence="10 11">HR-AV</strain>
    </source>
</reference>
<evidence type="ECO:0000256" key="4">
    <source>
        <dbReference type="ARBA" id="ARBA00022801"/>
    </source>
</evidence>
<proteinExistence type="inferred from homology"/>
<dbReference type="SUPFAM" id="SSF144091">
    <property type="entry name" value="Rhomboid-like"/>
    <property type="match status" value="1"/>
</dbReference>
<protein>
    <submittedName>
        <fullName evidence="10">Rhomboid family intramembrane serine protease</fullName>
    </submittedName>
</protein>
<evidence type="ECO:0000256" key="2">
    <source>
        <dbReference type="ARBA" id="ARBA00009045"/>
    </source>
</evidence>
<evidence type="ECO:0000256" key="5">
    <source>
        <dbReference type="ARBA" id="ARBA00022989"/>
    </source>
</evidence>
<evidence type="ECO:0000256" key="1">
    <source>
        <dbReference type="ARBA" id="ARBA00004141"/>
    </source>
</evidence>
<evidence type="ECO:0000256" key="3">
    <source>
        <dbReference type="ARBA" id="ARBA00022692"/>
    </source>
</evidence>
<evidence type="ECO:0000259" key="9">
    <source>
        <dbReference type="Pfam" id="PF20216"/>
    </source>
</evidence>
<feature type="transmembrane region" description="Helical" evidence="7">
    <location>
        <begin position="73"/>
        <end position="97"/>
    </location>
</feature>
<dbReference type="OrthoDB" id="680602at2"/>
<dbReference type="Gene3D" id="1.20.1540.10">
    <property type="entry name" value="Rhomboid-like"/>
    <property type="match status" value="1"/>
</dbReference>
<keyword evidence="11" id="KW-1185">Reference proteome</keyword>
<dbReference type="GO" id="GO:0004252">
    <property type="term" value="F:serine-type endopeptidase activity"/>
    <property type="evidence" value="ECO:0007669"/>
    <property type="project" value="InterPro"/>
</dbReference>
<evidence type="ECO:0000313" key="11">
    <source>
        <dbReference type="Proteomes" id="UP000236893"/>
    </source>
</evidence>
<dbReference type="EMBL" id="PQVF01000001">
    <property type="protein sequence ID" value="POY39285.1"/>
    <property type="molecule type" value="Genomic_DNA"/>
</dbReference>
<keyword evidence="5 7" id="KW-1133">Transmembrane helix</keyword>
<dbReference type="InterPro" id="IPR022764">
    <property type="entry name" value="Peptidase_S54_rhomboid_dom"/>
</dbReference>
<dbReference type="Proteomes" id="UP000236893">
    <property type="component" value="Unassembled WGS sequence"/>
</dbReference>
<evidence type="ECO:0000256" key="7">
    <source>
        <dbReference type="SAM" id="Phobius"/>
    </source>
</evidence>
<name>A0A2S5A9Q0_9SPHI</name>
<dbReference type="RefSeq" id="WP_103787387.1">
    <property type="nucleotide sequence ID" value="NZ_PQVF01000001.1"/>
</dbReference>
<feature type="transmembrane region" description="Helical" evidence="7">
    <location>
        <begin position="109"/>
        <end position="135"/>
    </location>
</feature>
<dbReference type="PANTHER" id="PTHR43731">
    <property type="entry name" value="RHOMBOID PROTEASE"/>
    <property type="match status" value="1"/>
</dbReference>